<comment type="similarity">
    <text evidence="1">Belongs to the ABC transporter superfamily.</text>
</comment>
<evidence type="ECO:0000256" key="4">
    <source>
        <dbReference type="ARBA" id="ARBA00022840"/>
    </source>
</evidence>
<feature type="coiled-coil region" evidence="5">
    <location>
        <begin position="89"/>
        <end position="152"/>
    </location>
</feature>
<feature type="domain" description="ABC transporter" evidence="6">
    <location>
        <begin position="165"/>
        <end position="389"/>
    </location>
</feature>
<sequence>MTKVRYINIEDITKLIESLKQYNAKFYEEKLKFKFVLGHNKKVKEILAKSYKFDFLNYRAISQVKRKEIHAQEDQFTSEISKLKSLIAKENANVTLHKTKEDVQEAKAQWLKAKEFNRSEIKRYIEENIEKNKVLKEQIDAEYNLYNSLKQKQTYVNKLFDDNFKKFVNVLTENLKDKNKDKKDIKFEVDKFETLVREKKQTLKSFDIEVKYLNKDIKSLHLLLGINKSIINKIFSEGFIRKYRKLEHYLVYPFARFKIKNLIIKNKIYKSLEDVGLLKQFAYRYPHEFSGGQRQRIVIARALISDPKVIVADEPIASLDISIQAQIVNLLKDLCEQKNIGLIFIAHDLSMVEYIADRILIMHLGKVVEYGDTAKIYKNPVHPYTKNLFKAIPKISNANEKFQNISFELDYLLEQQFPNVPETFEAEPAHFIYGTKEQFAKWTKKTKK</sequence>
<protein>
    <submittedName>
        <fullName evidence="7">ABC transporter ATP-binding protein</fullName>
    </submittedName>
</protein>
<evidence type="ECO:0000259" key="6">
    <source>
        <dbReference type="PROSITE" id="PS50893"/>
    </source>
</evidence>
<keyword evidence="3" id="KW-0547">Nucleotide-binding</keyword>
<dbReference type="InterPro" id="IPR050319">
    <property type="entry name" value="ABC_transp_ATP-bind"/>
</dbReference>
<dbReference type="Gene3D" id="3.40.50.300">
    <property type="entry name" value="P-loop containing nucleotide triphosphate hydrolases"/>
    <property type="match status" value="1"/>
</dbReference>
<evidence type="ECO:0000256" key="5">
    <source>
        <dbReference type="SAM" id="Coils"/>
    </source>
</evidence>
<dbReference type="InterPro" id="IPR027417">
    <property type="entry name" value="P-loop_NTPase"/>
</dbReference>
<dbReference type="PANTHER" id="PTHR43776">
    <property type="entry name" value="TRANSPORT ATP-BINDING PROTEIN"/>
    <property type="match status" value="1"/>
</dbReference>
<dbReference type="PROSITE" id="PS00211">
    <property type="entry name" value="ABC_TRANSPORTER_1"/>
    <property type="match status" value="1"/>
</dbReference>
<dbReference type="InterPro" id="IPR013563">
    <property type="entry name" value="Oligopep_ABC_C"/>
</dbReference>
<dbReference type="Pfam" id="PF00005">
    <property type="entry name" value="ABC_tran"/>
    <property type="match status" value="1"/>
</dbReference>
<proteinExistence type="inferred from homology"/>
<keyword evidence="4 7" id="KW-0067">ATP-binding</keyword>
<dbReference type="GO" id="GO:0005524">
    <property type="term" value="F:ATP binding"/>
    <property type="evidence" value="ECO:0007669"/>
    <property type="project" value="UniProtKB-KW"/>
</dbReference>
<dbReference type="InterPro" id="IPR017871">
    <property type="entry name" value="ABC_transporter-like_CS"/>
</dbReference>
<reference evidence="7" key="1">
    <citation type="submission" date="2022-07" db="EMBL/GenBank/DDBJ databases">
        <title>Complete genome of Mycoplasma equigenitalium type strain T37.</title>
        <authorList>
            <person name="Spergser J."/>
        </authorList>
    </citation>
    <scope>NUCLEOTIDE SEQUENCE</scope>
    <source>
        <strain evidence="7">T37</strain>
    </source>
</reference>
<name>A0ABY5J252_9BACT</name>
<keyword evidence="2" id="KW-0813">Transport</keyword>
<accession>A0ABY5J252</accession>
<dbReference type="NCBIfam" id="TIGR01727">
    <property type="entry name" value="oligo_HPY"/>
    <property type="match status" value="1"/>
</dbReference>
<keyword evidence="8" id="KW-1185">Reference proteome</keyword>
<evidence type="ECO:0000256" key="1">
    <source>
        <dbReference type="ARBA" id="ARBA00005417"/>
    </source>
</evidence>
<gene>
    <name evidence="7" type="ORF">NPA09_00180</name>
</gene>
<evidence type="ECO:0000256" key="2">
    <source>
        <dbReference type="ARBA" id="ARBA00022448"/>
    </source>
</evidence>
<dbReference type="InterPro" id="IPR003439">
    <property type="entry name" value="ABC_transporter-like_ATP-bd"/>
</dbReference>
<evidence type="ECO:0000313" key="7">
    <source>
        <dbReference type="EMBL" id="UUD37321.1"/>
    </source>
</evidence>
<dbReference type="Proteomes" id="UP001059576">
    <property type="component" value="Chromosome"/>
</dbReference>
<dbReference type="PROSITE" id="PS50893">
    <property type="entry name" value="ABC_TRANSPORTER_2"/>
    <property type="match status" value="1"/>
</dbReference>
<dbReference type="SUPFAM" id="SSF52540">
    <property type="entry name" value="P-loop containing nucleoside triphosphate hydrolases"/>
    <property type="match status" value="1"/>
</dbReference>
<organism evidence="7 8">
    <name type="scientific">Mycoplasmopsis equigenitalium</name>
    <dbReference type="NCBI Taxonomy" id="114883"/>
    <lineage>
        <taxon>Bacteria</taxon>
        <taxon>Bacillati</taxon>
        <taxon>Mycoplasmatota</taxon>
        <taxon>Mycoplasmoidales</taxon>
        <taxon>Metamycoplasmataceae</taxon>
        <taxon>Mycoplasmopsis</taxon>
    </lineage>
</organism>
<keyword evidence="5" id="KW-0175">Coiled coil</keyword>
<dbReference type="Pfam" id="PF08352">
    <property type="entry name" value="oligo_HPY"/>
    <property type="match status" value="1"/>
</dbReference>
<evidence type="ECO:0000256" key="3">
    <source>
        <dbReference type="ARBA" id="ARBA00022741"/>
    </source>
</evidence>
<dbReference type="EMBL" id="CP101808">
    <property type="protein sequence ID" value="UUD37321.1"/>
    <property type="molecule type" value="Genomic_DNA"/>
</dbReference>
<dbReference type="PANTHER" id="PTHR43776:SF7">
    <property type="entry name" value="D,D-DIPEPTIDE TRANSPORT ATP-BINDING PROTEIN DDPF-RELATED"/>
    <property type="match status" value="1"/>
</dbReference>
<evidence type="ECO:0000313" key="8">
    <source>
        <dbReference type="Proteomes" id="UP001059576"/>
    </source>
</evidence>